<dbReference type="PANTHER" id="PTHR43428">
    <property type="entry name" value="ARSENATE REDUCTASE"/>
    <property type="match status" value="1"/>
</dbReference>
<dbReference type="Proteomes" id="UP000246077">
    <property type="component" value="Unassembled WGS sequence"/>
</dbReference>
<evidence type="ECO:0000259" key="2">
    <source>
        <dbReference type="SMART" id="SM00226"/>
    </source>
</evidence>
<keyword evidence="1" id="KW-0059">Arsenical resistance</keyword>
<dbReference type="SUPFAM" id="SSF52788">
    <property type="entry name" value="Phosphotyrosine protein phosphatases I"/>
    <property type="match status" value="1"/>
</dbReference>
<dbReference type="PANTHER" id="PTHR43428:SF1">
    <property type="entry name" value="ARSENATE REDUCTASE"/>
    <property type="match status" value="1"/>
</dbReference>
<dbReference type="AlphaFoldDB" id="A0A317DST8"/>
<feature type="domain" description="Phosphotyrosine protein phosphatase I" evidence="2">
    <location>
        <begin position="10"/>
        <end position="148"/>
    </location>
</feature>
<dbReference type="Gene3D" id="3.40.50.2300">
    <property type="match status" value="1"/>
</dbReference>
<dbReference type="SMART" id="SM00226">
    <property type="entry name" value="LMWPc"/>
    <property type="match status" value="1"/>
</dbReference>
<name>A0A317DST8_9PROT</name>
<dbReference type="RefSeq" id="WP_109923267.1">
    <property type="nucleotide sequence ID" value="NZ_QGLF01000008.1"/>
</dbReference>
<evidence type="ECO:0000313" key="3">
    <source>
        <dbReference type="EMBL" id="PWR17739.1"/>
    </source>
</evidence>
<dbReference type="Pfam" id="PF01451">
    <property type="entry name" value="LMWPc"/>
    <property type="match status" value="1"/>
</dbReference>
<organism evidence="3 4">
    <name type="scientific">Zavarzinia compransoris</name>
    <dbReference type="NCBI Taxonomy" id="1264899"/>
    <lineage>
        <taxon>Bacteria</taxon>
        <taxon>Pseudomonadati</taxon>
        <taxon>Pseudomonadota</taxon>
        <taxon>Alphaproteobacteria</taxon>
        <taxon>Rhodospirillales</taxon>
        <taxon>Zavarziniaceae</taxon>
        <taxon>Zavarzinia</taxon>
    </lineage>
</organism>
<reference evidence="4" key="1">
    <citation type="submission" date="2018-05" db="EMBL/GenBank/DDBJ databases">
        <title>Zavarzinia sp. HR-AS.</title>
        <authorList>
            <person name="Lee Y."/>
            <person name="Jeon C.O."/>
        </authorList>
    </citation>
    <scope>NUCLEOTIDE SEQUENCE [LARGE SCALE GENOMIC DNA]</scope>
    <source>
        <strain evidence="4">DSM 1231</strain>
    </source>
</reference>
<dbReference type="EMBL" id="QGLF01000008">
    <property type="protein sequence ID" value="PWR17739.1"/>
    <property type="molecule type" value="Genomic_DNA"/>
</dbReference>
<gene>
    <name evidence="3" type="ORF">DKG75_21560</name>
</gene>
<dbReference type="InterPro" id="IPR036196">
    <property type="entry name" value="Ptyr_pPase_sf"/>
</dbReference>
<evidence type="ECO:0000313" key="4">
    <source>
        <dbReference type="Proteomes" id="UP000246077"/>
    </source>
</evidence>
<dbReference type="OrthoDB" id="9793058at2"/>
<dbReference type="GO" id="GO:0046685">
    <property type="term" value="P:response to arsenic-containing substance"/>
    <property type="evidence" value="ECO:0007669"/>
    <property type="project" value="UniProtKB-KW"/>
</dbReference>
<dbReference type="CDD" id="cd16345">
    <property type="entry name" value="LMWP_ArsC"/>
    <property type="match status" value="1"/>
</dbReference>
<sequence length="179" mass="19257">MSDGQNDRVFNVLFLCTGNSARSILAESILNKDGQGRFRAFSAGSQPKGEVSPFALKVLESFDYPSDGFRSKGWEEFAGPDAPVMDFVFTVCDNAAGETCPVWPGQPMTAHWGIEDPAAVYGSDIQREAAFVAAFRYMKNRISAFTSLPVASLDNASLRTKLTEIGQSDGASSPRNSAA</sequence>
<keyword evidence="4" id="KW-1185">Reference proteome</keyword>
<evidence type="ECO:0000256" key="1">
    <source>
        <dbReference type="ARBA" id="ARBA00022849"/>
    </source>
</evidence>
<accession>A0A317DST8</accession>
<protein>
    <submittedName>
        <fullName evidence="3">ArsR family transcriptional regulator</fullName>
    </submittedName>
</protein>
<dbReference type="InterPro" id="IPR023485">
    <property type="entry name" value="Ptyr_pPase"/>
</dbReference>
<comment type="caution">
    <text evidence="3">The sequence shown here is derived from an EMBL/GenBank/DDBJ whole genome shotgun (WGS) entry which is preliminary data.</text>
</comment>
<proteinExistence type="predicted"/>